<keyword evidence="3" id="KW-1185">Reference proteome</keyword>
<dbReference type="Proteomes" id="UP000714380">
    <property type="component" value="Unassembled WGS sequence"/>
</dbReference>
<proteinExistence type="predicted"/>
<dbReference type="InterPro" id="IPR033469">
    <property type="entry name" value="CYTH-like_dom_sf"/>
</dbReference>
<protein>
    <submittedName>
        <fullName evidence="2">CYTH domain-containing protein</fullName>
    </submittedName>
</protein>
<feature type="domain" description="CYTH" evidence="1">
    <location>
        <begin position="2"/>
        <end position="201"/>
    </location>
</feature>
<dbReference type="SUPFAM" id="SSF55154">
    <property type="entry name" value="CYTH-like phosphatases"/>
    <property type="match status" value="1"/>
</dbReference>
<evidence type="ECO:0000313" key="2">
    <source>
        <dbReference type="EMBL" id="MCA6062097.1"/>
    </source>
</evidence>
<dbReference type="PANTHER" id="PTHR39569">
    <property type="entry name" value="INORGANIC TRIPHOSPHATASE"/>
    <property type="match status" value="1"/>
</dbReference>
<sequence>MTKETELKLRLHPEDIPALVSRLNADAVPQTHSTLKNWYLDTPDAALSTHRAALRIRQKGDGYEQTLKTRGKSVAGMQVRGEWNWPLTSPQADLSLLASAEVAEHWPAAIATDQLGEVFTTHFERQSWIYSAHGGEAEIVIDQGRIEAAGRSLPLCEVELELRSGDAACLWAMAAELSQSAALWLSDISKAERGYRLAGLSNAWQVRPAIKGDADVSEVLPELLHYELLSMKRMLEASLWDGEPCAQDAAEHAQALKTLPNLAGKVIKRRQTRELRTALDALIAPLQALALAEQLQGYLQAADDAGMVGAELKVLRTQAETLRKSLRSDKSLAQAVLAAASALFGLQEFSHGKESALHWLRHLLAERAGLMEEIKRHRPQEAEQWRGRMPAITQLRQCADYAQDLPAAARGLGVQGGGIAAGSVRVLSDMLGAGLVLQRPWMLAADQALRSPDEYGEWALEHLKSLGHQL</sequence>
<gene>
    <name evidence="2" type="ORF">I9W95_00590</name>
</gene>
<name>A0ABS7ZK55_9GAMM</name>
<dbReference type="SMART" id="SM01118">
    <property type="entry name" value="CYTH"/>
    <property type="match status" value="1"/>
</dbReference>
<dbReference type="EMBL" id="JAEDAH010000002">
    <property type="protein sequence ID" value="MCA6062097.1"/>
    <property type="molecule type" value="Genomic_DNA"/>
</dbReference>
<organism evidence="2 3">
    <name type="scientific">Thalassolituus marinus</name>
    <dbReference type="NCBI Taxonomy" id="671053"/>
    <lineage>
        <taxon>Bacteria</taxon>
        <taxon>Pseudomonadati</taxon>
        <taxon>Pseudomonadota</taxon>
        <taxon>Gammaproteobacteria</taxon>
        <taxon>Oceanospirillales</taxon>
        <taxon>Oceanospirillaceae</taxon>
        <taxon>Thalassolituus</taxon>
    </lineage>
</organism>
<accession>A0ABS7ZK55</accession>
<dbReference type="PANTHER" id="PTHR39569:SF1">
    <property type="entry name" value="INORGANIC TRIPHOSPHATASE"/>
    <property type="match status" value="1"/>
</dbReference>
<dbReference type="CDD" id="cd07756">
    <property type="entry name" value="CYTH-like_Pase_CHAD"/>
    <property type="match status" value="1"/>
</dbReference>
<dbReference type="Pfam" id="PF01928">
    <property type="entry name" value="CYTH"/>
    <property type="match status" value="1"/>
</dbReference>
<dbReference type="InterPro" id="IPR039013">
    <property type="entry name" value="YgiF"/>
</dbReference>
<evidence type="ECO:0000313" key="3">
    <source>
        <dbReference type="Proteomes" id="UP000714380"/>
    </source>
</evidence>
<comment type="caution">
    <text evidence="2">The sequence shown here is derived from an EMBL/GenBank/DDBJ whole genome shotgun (WGS) entry which is preliminary data.</text>
</comment>
<dbReference type="InterPro" id="IPR023577">
    <property type="entry name" value="CYTH_domain"/>
</dbReference>
<dbReference type="PROSITE" id="PS51707">
    <property type="entry name" value="CYTH"/>
    <property type="match status" value="1"/>
</dbReference>
<reference evidence="2 3" key="1">
    <citation type="submission" date="2020-12" db="EMBL/GenBank/DDBJ databases">
        <title>Novel Thalassolituus-related marine hydrocarbonoclastic bacteria mediated algae-derived hydrocarbons mineralization in twilight zone of the northern South China Sea.</title>
        <authorList>
            <person name="Dong C."/>
        </authorList>
    </citation>
    <scope>NUCLEOTIDE SEQUENCE [LARGE SCALE GENOMIC DNA]</scope>
    <source>
        <strain evidence="2 3">IMCC1826</strain>
    </source>
</reference>
<dbReference type="RefSeq" id="WP_225670644.1">
    <property type="nucleotide sequence ID" value="NZ_JAEDAH010000002.1"/>
</dbReference>
<evidence type="ECO:0000259" key="1">
    <source>
        <dbReference type="PROSITE" id="PS51707"/>
    </source>
</evidence>
<dbReference type="Gene3D" id="2.40.320.10">
    <property type="entry name" value="Hypothetical Protein Pfu-838710-001"/>
    <property type="match status" value="1"/>
</dbReference>